<evidence type="ECO:0000313" key="2">
    <source>
        <dbReference type="EMBL" id="CAB4158518.1"/>
    </source>
</evidence>
<reference evidence="2" key="1">
    <citation type="submission" date="2020-04" db="EMBL/GenBank/DDBJ databases">
        <authorList>
            <person name="Chiriac C."/>
            <person name="Salcher M."/>
            <person name="Ghai R."/>
            <person name="Kavagutti S V."/>
        </authorList>
    </citation>
    <scope>NUCLEOTIDE SEQUENCE</scope>
</reference>
<sequence>MNTQHSLSDVLKRLVLDIDNMNSFLYSLQNILESQSENVNVNQIKSDGTSVNITVPSFGYLKGKIDDINTRFDTLLSTNSDTIGIKSSTGEVRKFELKKTSKLLQDLEEVQNSEFTVPNSFKVKNNWFFESFLNPLLYVSVDIASILTEDIDQFVVKRIIFNAAADDDVASFFDENYKGVNDVSLSALRQELDDTGIDYFEDDTTVDLAIPVNRFKGSFDVVRILEEEGNQTLANGQAVSTLRRRYKLSTLSYTDVLSDSKNTRVLSQGDILITDGDSEYKIVSINVTDTEVVLERIFGVEAITIGADILRLKPSPYRLPELQVNVGFNERQIIFVKPISRAKNLTTDDFSKGFGIYTNELTIPLPDNSVTTLEDYYNNFVSDFGLILLNMAKEKTQPAVIGVQPDPPAITTDNFRVVQIDEHLQDDKNIADINNDIKEKAQLQQEVDELSKKIDSIKSSIATVAKSSREAKRFQKQLSESLAERNEKSAALTTLVNNITLRISSTPQFVTDRLYRVIGFWQIPDAKSTKYGKQAIVQFKYRYRYLSSSGTQPNAKQLSFVDADGATKSATFSPWTEAITKPRVRELNTETGLYGWVDEVLTDSDSVNTNQLDISIRKGEIVEIQIKSLSEAGWPNNPTESEWSAPIQVRFPDEISSQEEATVISQKTFAQQAKLDFENTLISRGIDTHIANQFTSGDKFYGHVAEDIASGFFTSEGNVIDLYQKLKELESTLAALKESITVDQGVLKVSIIDSDGTSLDVANGDTINLFAGHYKDLIKDTTGGTVIYNEGAIITKQYVISIQNTSATGLELISALGGGIGQLAEPLSTLTGLPIPTDPTAYPDSDYHVNRRYDVVPIAVNSNPIPFLGDFKHRASYQSGQVKSQFIHSRVKEYGLSEELYLPSMPTTSYPLSLNTSYNYEGVVIGSTRVPYNWGHYLPFRPDYNPGGAVQSPKVWNGNTNASSRALGNGRLTEFCISVDHPAIPTLCGANFSVANIDTKFRPTFNAPVTASSDSQPYLPFSHAVHMETSFSEGSNVLGAKYYKQASRITPTTPISNSTRNDSNYPIKLGFTKNDEYLIGKYTCGAYLYLYPTKYEDVSIEGNLPGRSSKTVKAGSENAINIPVLFQFRASDRLGYIGGFRVGSTLANIEYSKKIGIDLIIKNQPTFSFDLSVNAKYLKETTLDAPLVQSKGTTKKF</sequence>
<keyword evidence="1" id="KW-0175">Coiled coil</keyword>
<accession>A0A6J5NNF7</accession>
<dbReference type="EMBL" id="LR796670">
    <property type="protein sequence ID" value="CAB4158518.1"/>
    <property type="molecule type" value="Genomic_DNA"/>
</dbReference>
<organism evidence="2">
    <name type="scientific">uncultured Caudovirales phage</name>
    <dbReference type="NCBI Taxonomy" id="2100421"/>
    <lineage>
        <taxon>Viruses</taxon>
        <taxon>Duplodnaviria</taxon>
        <taxon>Heunggongvirae</taxon>
        <taxon>Uroviricota</taxon>
        <taxon>Caudoviricetes</taxon>
        <taxon>Peduoviridae</taxon>
        <taxon>Maltschvirus</taxon>
        <taxon>Maltschvirus maltsch</taxon>
    </lineage>
</organism>
<protein>
    <submittedName>
        <fullName evidence="2">Uncharacterized protein</fullName>
    </submittedName>
</protein>
<gene>
    <name evidence="2" type="ORF">UFOVP699_15</name>
</gene>
<feature type="coiled-coil region" evidence="1">
    <location>
        <begin position="433"/>
        <end position="460"/>
    </location>
</feature>
<evidence type="ECO:0000256" key="1">
    <source>
        <dbReference type="SAM" id="Coils"/>
    </source>
</evidence>
<name>A0A6J5NNF7_9CAUD</name>
<proteinExistence type="predicted"/>